<protein>
    <submittedName>
        <fullName evidence="2">GNAT family N-acetyltransferase</fullName>
    </submittedName>
</protein>
<dbReference type="Proteomes" id="UP001300261">
    <property type="component" value="Unassembled WGS sequence"/>
</dbReference>
<dbReference type="SUPFAM" id="SSF55729">
    <property type="entry name" value="Acyl-CoA N-acyltransferases (Nat)"/>
    <property type="match status" value="1"/>
</dbReference>
<dbReference type="Pfam" id="PF00583">
    <property type="entry name" value="Acetyltransf_1"/>
    <property type="match status" value="1"/>
</dbReference>
<dbReference type="EMBL" id="JAPEVI010000003">
    <property type="protein sequence ID" value="MCX2724940.1"/>
    <property type="molecule type" value="Genomic_DNA"/>
</dbReference>
<dbReference type="InterPro" id="IPR000182">
    <property type="entry name" value="GNAT_dom"/>
</dbReference>
<evidence type="ECO:0000313" key="3">
    <source>
        <dbReference type="Proteomes" id="UP001300261"/>
    </source>
</evidence>
<evidence type="ECO:0000313" key="2">
    <source>
        <dbReference type="EMBL" id="MCX2724940.1"/>
    </source>
</evidence>
<comment type="caution">
    <text evidence="2">The sequence shown here is derived from an EMBL/GenBank/DDBJ whole genome shotgun (WGS) entry which is preliminary data.</text>
</comment>
<accession>A0ABT3R7A7</accession>
<dbReference type="Gene3D" id="3.40.630.30">
    <property type="match status" value="1"/>
</dbReference>
<dbReference type="RefSeq" id="WP_265965349.1">
    <property type="nucleotide sequence ID" value="NZ_JAPEVI010000003.1"/>
</dbReference>
<dbReference type="CDD" id="cd04301">
    <property type="entry name" value="NAT_SF"/>
    <property type="match status" value="1"/>
</dbReference>
<gene>
    <name evidence="2" type="ORF">ON753_21630</name>
</gene>
<feature type="domain" description="N-acetyltransferase" evidence="1">
    <location>
        <begin position="1"/>
        <end position="155"/>
    </location>
</feature>
<dbReference type="PROSITE" id="PS51186">
    <property type="entry name" value="GNAT"/>
    <property type="match status" value="1"/>
</dbReference>
<keyword evidence="3" id="KW-1185">Reference proteome</keyword>
<dbReference type="InterPro" id="IPR016181">
    <property type="entry name" value="Acyl_CoA_acyltransferase"/>
</dbReference>
<organism evidence="2 3">
    <name type="scientific">Roseibium salinum</name>
    <dbReference type="NCBI Taxonomy" id="1604349"/>
    <lineage>
        <taxon>Bacteria</taxon>
        <taxon>Pseudomonadati</taxon>
        <taxon>Pseudomonadota</taxon>
        <taxon>Alphaproteobacteria</taxon>
        <taxon>Hyphomicrobiales</taxon>
        <taxon>Stappiaceae</taxon>
        <taxon>Roseibium</taxon>
    </lineage>
</organism>
<reference evidence="2 3" key="1">
    <citation type="journal article" date="2016" name="Int. J. Syst. Evol. Microbiol.">
        <title>Labrenzia salina sp. nov., isolated from the rhizosphere of the halophyte Arthrocnemum macrostachyum.</title>
        <authorList>
            <person name="Camacho M."/>
            <person name="Redondo-Gomez S."/>
            <person name="Rodriguez-Llorente I."/>
            <person name="Rohde M."/>
            <person name="Sproer C."/>
            <person name="Schumann P."/>
            <person name="Klenk H.P."/>
            <person name="Montero-Calasanz M.D.C."/>
        </authorList>
    </citation>
    <scope>NUCLEOTIDE SEQUENCE [LARGE SCALE GENOMIC DNA]</scope>
    <source>
        <strain evidence="2 3">DSM 29163</strain>
    </source>
</reference>
<proteinExistence type="predicted"/>
<evidence type="ECO:0000259" key="1">
    <source>
        <dbReference type="PROSITE" id="PS51186"/>
    </source>
</evidence>
<sequence length="156" mass="17255">MTVVPLACLPEAADQIERWYLEEWQDWYGPDGPGNARQDLADYLTVPDALPVCLVALDRQATPVGTVSLRDTSPGSDRYPGAWLTALLVPSGFRRSGTGTRLVEGAEQQAARLGFSELFSTTGSAQSLLLRRNWHRLDTVRTPDGILEIFRKALDR</sequence>
<name>A0ABT3R7A7_9HYPH</name>